<evidence type="ECO:0000313" key="1">
    <source>
        <dbReference type="EMBL" id="EMI54341.1"/>
    </source>
</evidence>
<dbReference type="AlphaFoldDB" id="M5U905"/>
<evidence type="ECO:0000313" key="2">
    <source>
        <dbReference type="Proteomes" id="UP000011885"/>
    </source>
</evidence>
<protein>
    <submittedName>
        <fullName evidence="1">Uncharacterized protein</fullName>
    </submittedName>
</protein>
<dbReference type="EMBL" id="ANOH01000282">
    <property type="protein sequence ID" value="EMI54341.1"/>
    <property type="molecule type" value="Genomic_DNA"/>
</dbReference>
<organism evidence="1 2">
    <name type="scientific">Rhodopirellula sallentina SM41</name>
    <dbReference type="NCBI Taxonomy" id="1263870"/>
    <lineage>
        <taxon>Bacteria</taxon>
        <taxon>Pseudomonadati</taxon>
        <taxon>Planctomycetota</taxon>
        <taxon>Planctomycetia</taxon>
        <taxon>Pirellulales</taxon>
        <taxon>Pirellulaceae</taxon>
        <taxon>Rhodopirellula</taxon>
    </lineage>
</organism>
<reference evidence="1 2" key="1">
    <citation type="journal article" date="2013" name="Mar. Genomics">
        <title>Expression of sulfatases in Rhodopirellula baltica and the diversity of sulfatases in the genus Rhodopirellula.</title>
        <authorList>
            <person name="Wegner C.E."/>
            <person name="Richter-Heitmann T."/>
            <person name="Klindworth A."/>
            <person name="Klockow C."/>
            <person name="Richter M."/>
            <person name="Achstetter T."/>
            <person name="Glockner F.O."/>
            <person name="Harder J."/>
        </authorList>
    </citation>
    <scope>NUCLEOTIDE SEQUENCE [LARGE SCALE GENOMIC DNA]</scope>
    <source>
        <strain evidence="1 2">SM41</strain>
    </source>
</reference>
<gene>
    <name evidence="1" type="ORF">RSSM_04220</name>
</gene>
<proteinExistence type="predicted"/>
<keyword evidence="2" id="KW-1185">Reference proteome</keyword>
<accession>M5U905</accession>
<comment type="caution">
    <text evidence="1">The sequence shown here is derived from an EMBL/GenBank/DDBJ whole genome shotgun (WGS) entry which is preliminary data.</text>
</comment>
<dbReference type="Proteomes" id="UP000011885">
    <property type="component" value="Unassembled WGS sequence"/>
</dbReference>
<name>M5U905_9BACT</name>
<dbReference type="PATRIC" id="fig|1263870.3.peg.4467"/>
<sequence length="42" mass="4898">MSDRRWRVGEVERESLSESISGNRTAGKTVSKKHSGYLLFWR</sequence>